<feature type="region of interest" description="Disordered" evidence="3">
    <location>
        <begin position="1160"/>
        <end position="1180"/>
    </location>
</feature>
<evidence type="ECO:0000256" key="2">
    <source>
        <dbReference type="SAM" id="Coils"/>
    </source>
</evidence>
<feature type="compositionally biased region" description="Polar residues" evidence="3">
    <location>
        <begin position="448"/>
        <end position="458"/>
    </location>
</feature>
<accession>A0A0V0ZBA5</accession>
<feature type="coiled-coil region" evidence="2">
    <location>
        <begin position="146"/>
        <end position="178"/>
    </location>
</feature>
<dbReference type="InterPro" id="IPR051133">
    <property type="entry name" value="Adapter_Engulfment-Domain"/>
</dbReference>
<dbReference type="Gene3D" id="2.30.29.30">
    <property type="entry name" value="Pleckstrin-homology domain (PH domain)/Phosphotyrosine-binding domain (PTB)"/>
    <property type="match status" value="2"/>
</dbReference>
<keyword evidence="6" id="KW-1185">Reference proteome</keyword>
<dbReference type="InterPro" id="IPR006020">
    <property type="entry name" value="PTB/PI_dom"/>
</dbReference>
<feature type="compositionally biased region" description="Polar residues" evidence="3">
    <location>
        <begin position="404"/>
        <end position="426"/>
    </location>
</feature>
<feature type="region of interest" description="Disordered" evidence="3">
    <location>
        <begin position="721"/>
        <end position="746"/>
    </location>
</feature>
<dbReference type="Pfam" id="PF00640">
    <property type="entry name" value="PID"/>
    <property type="match status" value="1"/>
</dbReference>
<feature type="region of interest" description="Disordered" evidence="3">
    <location>
        <begin position="990"/>
        <end position="1018"/>
    </location>
</feature>
<feature type="compositionally biased region" description="Polar residues" evidence="3">
    <location>
        <begin position="994"/>
        <end position="1018"/>
    </location>
</feature>
<feature type="compositionally biased region" description="Basic and acidic residues" evidence="3">
    <location>
        <begin position="330"/>
        <end position="347"/>
    </location>
</feature>
<feature type="compositionally biased region" description="Polar residues" evidence="3">
    <location>
        <begin position="721"/>
        <end position="732"/>
    </location>
</feature>
<evidence type="ECO:0000256" key="1">
    <source>
        <dbReference type="ARBA" id="ARBA00023054"/>
    </source>
</evidence>
<dbReference type="PROSITE" id="PS01179">
    <property type="entry name" value="PID"/>
    <property type="match status" value="1"/>
</dbReference>
<organism evidence="5 6">
    <name type="scientific">Trichinella patagoniensis</name>
    <dbReference type="NCBI Taxonomy" id="990121"/>
    <lineage>
        <taxon>Eukaryota</taxon>
        <taxon>Metazoa</taxon>
        <taxon>Ecdysozoa</taxon>
        <taxon>Nematoda</taxon>
        <taxon>Enoplea</taxon>
        <taxon>Dorylaimia</taxon>
        <taxon>Trichinellida</taxon>
        <taxon>Trichinellidae</taxon>
        <taxon>Trichinella</taxon>
    </lineage>
</organism>
<feature type="compositionally biased region" description="Low complexity" evidence="3">
    <location>
        <begin position="762"/>
        <end position="775"/>
    </location>
</feature>
<dbReference type="SMART" id="SM00462">
    <property type="entry name" value="PTB"/>
    <property type="match status" value="1"/>
</dbReference>
<dbReference type="OrthoDB" id="10030336at2759"/>
<name>A0A0V0ZBA5_9BILA</name>
<proteinExistence type="predicted"/>
<keyword evidence="1 2" id="KW-0175">Coiled coil</keyword>
<comment type="caution">
    <text evidence="5">The sequence shown here is derived from an EMBL/GenBank/DDBJ whole genome shotgun (WGS) entry which is preliminary data.</text>
</comment>
<evidence type="ECO:0000313" key="6">
    <source>
        <dbReference type="Proteomes" id="UP000054783"/>
    </source>
</evidence>
<feature type="coiled-coil region" evidence="2">
    <location>
        <begin position="640"/>
        <end position="709"/>
    </location>
</feature>
<dbReference type="GO" id="GO:0050998">
    <property type="term" value="F:nitric-oxide synthase binding"/>
    <property type="evidence" value="ECO:0007669"/>
    <property type="project" value="TreeGrafter"/>
</dbReference>
<evidence type="ECO:0000259" key="4">
    <source>
        <dbReference type="PROSITE" id="PS01179"/>
    </source>
</evidence>
<dbReference type="SUPFAM" id="SSF50729">
    <property type="entry name" value="PH domain-like"/>
    <property type="match status" value="1"/>
</dbReference>
<dbReference type="PANTHER" id="PTHR11232:SF17">
    <property type="entry name" value="CAPON-LIKE PROTEIN"/>
    <property type="match status" value="1"/>
</dbReference>
<protein>
    <submittedName>
        <fullName evidence="5">Dystrophin-like protein 1</fullName>
    </submittedName>
</protein>
<dbReference type="FunFam" id="2.30.29.30:FF:000124">
    <property type="entry name" value="carboxyl-terminal PDZ ligand of neuronal nitric oxide synthase protein-like"/>
    <property type="match status" value="1"/>
</dbReference>
<sequence length="1250" mass="135688">MPNKHGQYDSISEDPYDACIPLYSEIAFQHGIHFEAKYIGSMEMFRPATRIEIVAAMRRVRYEFKARGISKKKVDLIISIDGIKVIMRKRKKKHRGVWDESECLVMFHPIYRVFYVSHDSQDLQIFSYIARDGSNNTFKCNVFKCSKKSKRELVVEEREEQEEEEEEEKCRGKKKKKQARIRRIPTSVKQNGCGCQREDEQRVRRNGRRRLRAQLLLCHAHFSLYPSYRSTKSNLPLRERLTAKRRTSAGAGKIQISRPKFIQWTRDTPNRRLFDGIDDDHELESQAMRIVRTIGQAFEVCHKINMEQCEEMDELDEEACQDAAAVGASSERHPPVESTADKVKFELPEPPQASRLAMFENKDKPETSGILKMVESKAQSNGKPKQPQQQPTTTSACAESTTTVPSANPLASSNVTTEQSGSSASSGGVLKHGSNLSGGGNAGEKPPSLTTPGSSLAGSNPLNLPPLPNLQPQYRAVGNPVPAQMTNVLPDGSCLPMAQLAATSTNTTIHGPCTSFPFSQTWSGSLPIAAAWSQYSSLGRESADLLSPLSPTPSVRGLFPFNISSPPSFLYSGSVPPVQQLYANPAGFFSPDRIASPLPPPPAVTTVVSDQTGVGIGSSNNSTTASNVTTLSRAVDNYNLTLLRAQLEQAQQQAQVAIAQVNLLRDQLSVETTARLESQSRTQQLLLANKELIEQVQTLVSRLQLLETRIMGIPSNSGIPIQQKCSLPSKGTQPAEMEVPPNGSASSLLQKSIIETAAAMKQHLQMQQQQQQQQQQHHHHPTHNTANKAKTVADERMSLTDMRFSRNDSLAPLAPKSVPGASCQAVENLQLPAASGTETSGGTSDTATSDYSSSDLDITAKYAAALSAMAQQYSEGIQSLTGITSGGGGSGVDASGAAGGGSSGGGVVSGHGGTAQSVKFGSKKELNVYVTPSILNPADASRAKDEREKSPRLSRSATLASFDQRYKSTLHALSSGSFRQPVEVVAEQPCGGDASSQVQNSPALSNRNSLTTTTEPDIVKVNNNPRGRAALSSVAAVEQQQTAAHANPIRGAKQQDNPALSVNRARHPGKLLKKQITSDNLLTALHRPDPGDGHGRPVVENHVDANEAASLRLSALLGGPKLKARPQDRRKALIDGPNLLSKRLSDPNVTTTRTDLNRLQTKSGSRGGVSGDQTAQAAQASAHGNRKLLLPFEELQNTNTIDTVALGKSRPKWQAQSVIHFCFLCFSYFFYFKYLHSGLLQKNHNKMEGT</sequence>
<feature type="region of interest" description="Disordered" evidence="3">
    <location>
        <begin position="761"/>
        <end position="790"/>
    </location>
</feature>
<reference evidence="5 6" key="1">
    <citation type="submission" date="2015-01" db="EMBL/GenBank/DDBJ databases">
        <title>Evolution of Trichinella species and genotypes.</title>
        <authorList>
            <person name="Korhonen P.K."/>
            <person name="Edoardo P."/>
            <person name="Giuseppe L.R."/>
            <person name="Gasser R.B."/>
        </authorList>
    </citation>
    <scope>NUCLEOTIDE SEQUENCE [LARGE SCALE GENOMIC DNA]</scope>
    <source>
        <strain evidence="5">ISS2496</strain>
    </source>
</reference>
<feature type="region of interest" description="Disordered" evidence="3">
    <location>
        <begin position="833"/>
        <end position="852"/>
    </location>
</feature>
<evidence type="ECO:0000256" key="3">
    <source>
        <dbReference type="SAM" id="MobiDB-lite"/>
    </source>
</evidence>
<feature type="compositionally biased region" description="Low complexity" evidence="3">
    <location>
        <begin position="383"/>
        <end position="403"/>
    </location>
</feature>
<feature type="region of interest" description="Disordered" evidence="3">
    <location>
        <begin position="323"/>
        <end position="476"/>
    </location>
</feature>
<dbReference type="AlphaFoldDB" id="A0A0V0ZBA5"/>
<feature type="non-terminal residue" evidence="5">
    <location>
        <position position="1250"/>
    </location>
</feature>
<feature type="domain" description="PID" evidence="4">
    <location>
        <begin position="31"/>
        <end position="86"/>
    </location>
</feature>
<dbReference type="EMBL" id="JYDQ01000253">
    <property type="protein sequence ID" value="KRY09881.1"/>
    <property type="molecule type" value="Genomic_DNA"/>
</dbReference>
<gene>
    <name evidence="5" type="primary">dyc-1</name>
    <name evidence="5" type="ORF">T12_9241</name>
</gene>
<dbReference type="PANTHER" id="PTHR11232">
    <property type="entry name" value="PHOSPHOTYROSINE INTERACTION DOMAIN-CONTAINING FAMILY MEMBER"/>
    <property type="match status" value="1"/>
</dbReference>
<dbReference type="InterPro" id="IPR011993">
    <property type="entry name" value="PH-like_dom_sf"/>
</dbReference>
<evidence type="ECO:0000313" key="5">
    <source>
        <dbReference type="EMBL" id="KRY09881.1"/>
    </source>
</evidence>
<dbReference type="Proteomes" id="UP000054783">
    <property type="component" value="Unassembled WGS sequence"/>
</dbReference>